<dbReference type="PANTHER" id="PTHR34220:SF7">
    <property type="entry name" value="SENSOR HISTIDINE KINASE YPDA"/>
    <property type="match status" value="1"/>
</dbReference>
<evidence type="ECO:0000256" key="1">
    <source>
        <dbReference type="ARBA" id="ARBA00004370"/>
    </source>
</evidence>
<feature type="domain" description="HAMP" evidence="6">
    <location>
        <begin position="324"/>
        <end position="376"/>
    </location>
</feature>
<dbReference type="PROSITE" id="PS50885">
    <property type="entry name" value="HAMP"/>
    <property type="match status" value="1"/>
</dbReference>
<evidence type="ECO:0000313" key="8">
    <source>
        <dbReference type="Proteomes" id="UP001057868"/>
    </source>
</evidence>
<dbReference type="SMART" id="SM00387">
    <property type="entry name" value="HATPase_c"/>
    <property type="match status" value="1"/>
</dbReference>
<dbReference type="InterPro" id="IPR003660">
    <property type="entry name" value="HAMP_dom"/>
</dbReference>
<accession>A0A9W5XZ90</accession>
<evidence type="ECO:0000256" key="5">
    <source>
        <dbReference type="SAM" id="Phobius"/>
    </source>
</evidence>
<dbReference type="InterPro" id="IPR050640">
    <property type="entry name" value="Bact_2-comp_sensor_kinase"/>
</dbReference>
<dbReference type="InterPro" id="IPR036890">
    <property type="entry name" value="HATPase_C_sf"/>
</dbReference>
<organism evidence="7 8">
    <name type="scientific">Clostridium folliculivorans</name>
    <dbReference type="NCBI Taxonomy" id="2886038"/>
    <lineage>
        <taxon>Bacteria</taxon>
        <taxon>Bacillati</taxon>
        <taxon>Bacillota</taxon>
        <taxon>Clostridia</taxon>
        <taxon>Eubacteriales</taxon>
        <taxon>Clostridiaceae</taxon>
        <taxon>Clostridium</taxon>
    </lineage>
</organism>
<dbReference type="GO" id="GO:0016020">
    <property type="term" value="C:membrane"/>
    <property type="evidence" value="ECO:0007669"/>
    <property type="project" value="UniProtKB-SubCell"/>
</dbReference>
<dbReference type="AlphaFoldDB" id="A0A9W5XZ90"/>
<dbReference type="CDD" id="cd18774">
    <property type="entry name" value="PDC2_HK_sensor"/>
    <property type="match status" value="1"/>
</dbReference>
<dbReference type="SUPFAM" id="SSF55874">
    <property type="entry name" value="ATPase domain of HSP90 chaperone/DNA topoisomerase II/histidine kinase"/>
    <property type="match status" value="1"/>
</dbReference>
<keyword evidence="3" id="KW-0808">Transferase</keyword>
<dbReference type="RefSeq" id="WP_261850726.1">
    <property type="nucleotide sequence ID" value="NZ_BQXY01000001.1"/>
</dbReference>
<name>A0A9W5XZ90_9CLOT</name>
<dbReference type="Gene3D" id="3.30.565.10">
    <property type="entry name" value="Histidine kinase-like ATPase, C-terminal domain"/>
    <property type="match status" value="1"/>
</dbReference>
<dbReference type="PANTHER" id="PTHR34220">
    <property type="entry name" value="SENSOR HISTIDINE KINASE YPDA"/>
    <property type="match status" value="1"/>
</dbReference>
<dbReference type="EMBL" id="BQXY01000001">
    <property type="protein sequence ID" value="GKU23667.1"/>
    <property type="molecule type" value="Genomic_DNA"/>
</dbReference>
<feature type="transmembrane region" description="Helical" evidence="5">
    <location>
        <begin position="304"/>
        <end position="323"/>
    </location>
</feature>
<evidence type="ECO:0000259" key="6">
    <source>
        <dbReference type="PROSITE" id="PS50885"/>
    </source>
</evidence>
<gene>
    <name evidence="7" type="ORF">CFOLD11_04930</name>
</gene>
<evidence type="ECO:0000256" key="2">
    <source>
        <dbReference type="ARBA" id="ARBA00022553"/>
    </source>
</evidence>
<dbReference type="InterPro" id="IPR010559">
    <property type="entry name" value="Sig_transdc_His_kin_internal"/>
</dbReference>
<dbReference type="GO" id="GO:0000155">
    <property type="term" value="F:phosphorelay sensor kinase activity"/>
    <property type="evidence" value="ECO:0007669"/>
    <property type="project" value="InterPro"/>
</dbReference>
<dbReference type="Pfam" id="PF02518">
    <property type="entry name" value="HATPase_c"/>
    <property type="match status" value="1"/>
</dbReference>
<keyword evidence="5" id="KW-0472">Membrane</keyword>
<dbReference type="Gene3D" id="6.10.340.10">
    <property type="match status" value="1"/>
</dbReference>
<evidence type="ECO:0000256" key="4">
    <source>
        <dbReference type="ARBA" id="ARBA00022777"/>
    </source>
</evidence>
<proteinExistence type="predicted"/>
<dbReference type="Pfam" id="PF06580">
    <property type="entry name" value="His_kinase"/>
    <property type="match status" value="1"/>
</dbReference>
<evidence type="ECO:0000256" key="3">
    <source>
        <dbReference type="ARBA" id="ARBA00022679"/>
    </source>
</evidence>
<comment type="caution">
    <text evidence="7">The sequence shown here is derived from an EMBL/GenBank/DDBJ whole genome shotgun (WGS) entry which is preliminary data.</text>
</comment>
<comment type="subcellular location">
    <subcellularLocation>
        <location evidence="1">Membrane</location>
    </subcellularLocation>
</comment>
<keyword evidence="5" id="KW-1133">Transmembrane helix</keyword>
<dbReference type="InterPro" id="IPR003594">
    <property type="entry name" value="HATPase_dom"/>
</dbReference>
<keyword evidence="4 7" id="KW-0418">Kinase</keyword>
<evidence type="ECO:0000313" key="7">
    <source>
        <dbReference type="EMBL" id="GKU23667.1"/>
    </source>
</evidence>
<keyword evidence="8" id="KW-1185">Reference proteome</keyword>
<protein>
    <submittedName>
        <fullName evidence="7">Histidine kinase</fullName>
    </submittedName>
</protein>
<feature type="transmembrane region" description="Helical" evidence="5">
    <location>
        <begin position="20"/>
        <end position="39"/>
    </location>
</feature>
<dbReference type="Proteomes" id="UP001057868">
    <property type="component" value="Unassembled WGS sequence"/>
</dbReference>
<reference evidence="7" key="1">
    <citation type="journal article" date="2023" name="Int. J. Syst. Evol. Microbiol.">
        <title>&lt;i&gt;Clostridium folliculivorans&lt;/i&gt; sp. nov., isolated from soil samples of an organic paddy in Japan.</title>
        <authorList>
            <person name="Tazawa J."/>
            <person name="Kobayashi H."/>
            <person name="Tanizawa Y."/>
            <person name="Uchino A."/>
            <person name="Tanaka F."/>
            <person name="Urashima Y."/>
            <person name="Miura S."/>
            <person name="Sakamoto M."/>
            <person name="Ohkuma M."/>
            <person name="Tohno M."/>
        </authorList>
    </citation>
    <scope>NUCLEOTIDE SEQUENCE</scope>
    <source>
        <strain evidence="7">D1-1</strain>
    </source>
</reference>
<sequence>MRKLRKLFLYDMLSIKRKIFIVIILITLLPLLISVVYFYESFSSVLNKVANDALLKAVQDANRNIEASFDSIDTTTSQLVSNPIVLKNTMNSYAFPNFYSPALSPDDLQSSFKYTLLINPAWDHGLINSIYLFDNSVLYYSVSRSKKNIQTVNSDNINIYNRYSYYNGKDKILIPPQNNDNSIYCFRNIFDINNNKVYYRLILAIDENILSQDYNSILIYPETKAFIYDENGVIFSALDKKLLGKPMDAQFLNLVKTAKMNVTYYAKQKYFIASKKIDNTNLTFTILVPQNQILLNLSKSINNFLIIVLFIFGLSILASIFIYKKFIKIVSDFLNAVKLVNQGDYTAKLPIYEDHELNQVSITFNAMTSEIQYLINQVYEKQLLLKSTELKFLQSQMNPHFLFNVLATISWKSRMSGDESIYKMITSLSELLQASIYSNSKTEIPISKELQYVEFYLYLQKTRFEDRLTYTINISDDFLLDCYLPKLSLEPIVENAVVHGLENKIGSGNVTINIKSIEDSIYFEVIDDGVGFDSKNILQNNTEPPSASRNHNSIGLSNTDKRLKLLYGEQYGISIKSEKDEGTTVTLHIPIDRGGLTNV</sequence>
<keyword evidence="2" id="KW-0597">Phosphoprotein</keyword>
<keyword evidence="5" id="KW-0812">Transmembrane</keyword>